<evidence type="ECO:0000313" key="1">
    <source>
        <dbReference type="EMBL" id="KAJ6684489.1"/>
    </source>
</evidence>
<name>A0A9Q0PAJ4_SALVM</name>
<proteinExistence type="predicted"/>
<dbReference type="EMBL" id="JAPFFL010000013">
    <property type="protein sequence ID" value="KAJ6684489.1"/>
    <property type="molecule type" value="Genomic_DNA"/>
</dbReference>
<dbReference type="AlphaFoldDB" id="A0A9Q0PAJ4"/>
<keyword evidence="2" id="KW-1185">Reference proteome</keyword>
<protein>
    <submittedName>
        <fullName evidence="1">Uncharacterized protein</fullName>
    </submittedName>
</protein>
<gene>
    <name evidence="1" type="ORF">OIU85_008115</name>
</gene>
<reference evidence="1" key="1">
    <citation type="submission" date="2022-11" db="EMBL/GenBank/DDBJ databases">
        <authorList>
            <person name="Hyden B.L."/>
            <person name="Feng K."/>
            <person name="Yates T."/>
            <person name="Jawdy S."/>
            <person name="Smart L.B."/>
            <person name="Muchero W."/>
        </authorList>
    </citation>
    <scope>NUCLEOTIDE SEQUENCE</scope>
    <source>
        <tissue evidence="1">Shoot tip</tissue>
    </source>
</reference>
<organism evidence="1 2">
    <name type="scientific">Salix viminalis</name>
    <name type="common">Common osier</name>
    <name type="synonym">Basket willow</name>
    <dbReference type="NCBI Taxonomy" id="40686"/>
    <lineage>
        <taxon>Eukaryota</taxon>
        <taxon>Viridiplantae</taxon>
        <taxon>Streptophyta</taxon>
        <taxon>Embryophyta</taxon>
        <taxon>Tracheophyta</taxon>
        <taxon>Spermatophyta</taxon>
        <taxon>Magnoliopsida</taxon>
        <taxon>eudicotyledons</taxon>
        <taxon>Gunneridae</taxon>
        <taxon>Pentapetalae</taxon>
        <taxon>rosids</taxon>
        <taxon>fabids</taxon>
        <taxon>Malpighiales</taxon>
        <taxon>Salicaceae</taxon>
        <taxon>Saliceae</taxon>
        <taxon>Salix</taxon>
    </lineage>
</organism>
<dbReference type="Proteomes" id="UP001151529">
    <property type="component" value="Chromosome 17"/>
</dbReference>
<reference evidence="1" key="2">
    <citation type="journal article" date="2023" name="Int. J. Mol. Sci.">
        <title>De Novo Assembly and Annotation of 11 Diverse Shrub Willow (Salix) Genomes Reveals Novel Gene Organization in Sex-Linked Regions.</title>
        <authorList>
            <person name="Hyden B."/>
            <person name="Feng K."/>
            <person name="Yates T.B."/>
            <person name="Jawdy S."/>
            <person name="Cereghino C."/>
            <person name="Smart L.B."/>
            <person name="Muchero W."/>
        </authorList>
    </citation>
    <scope>NUCLEOTIDE SEQUENCE [LARGE SCALE GENOMIC DNA]</scope>
    <source>
        <tissue evidence="1">Shoot tip</tissue>
    </source>
</reference>
<evidence type="ECO:0000313" key="2">
    <source>
        <dbReference type="Proteomes" id="UP001151529"/>
    </source>
</evidence>
<comment type="caution">
    <text evidence="1">The sequence shown here is derived from an EMBL/GenBank/DDBJ whole genome shotgun (WGS) entry which is preliminary data.</text>
</comment>
<accession>A0A9Q0PAJ4</accession>
<sequence>MDGEGVAIKKAENVQKKFASLHGDAGRSSGVRKSQSYGNIRKEHTLIFQLKPFIKLAGAYNFRSPNVDKLDLSDVQWKQFQ</sequence>